<proteinExistence type="predicted"/>
<sequence length="74" mass="8703">MERLELLRKNLNNSLILIKESVDASVILIKEGHKREVTGLWEDFLGTFIKYLRQKSKESGINLLASINFMRVWR</sequence>
<comment type="caution">
    <text evidence="1">The sequence shown here is derived from an EMBL/GenBank/DDBJ whole genome shotgun (WGS) entry which is preliminary data.</text>
</comment>
<evidence type="ECO:0000313" key="2">
    <source>
        <dbReference type="Proteomes" id="UP000239549"/>
    </source>
</evidence>
<gene>
    <name evidence="1" type="ORF">DCCM_0784</name>
</gene>
<dbReference type="Proteomes" id="UP000239549">
    <property type="component" value="Unassembled WGS sequence"/>
</dbReference>
<reference evidence="2" key="1">
    <citation type="submission" date="2018-02" db="EMBL/GenBank/DDBJ databases">
        <title>Genome sequence of Desulfocucumis palustris strain NAW-5.</title>
        <authorList>
            <person name="Watanabe M."/>
            <person name="Kojima H."/>
            <person name="Fukui M."/>
        </authorList>
    </citation>
    <scope>NUCLEOTIDE SEQUENCE [LARGE SCALE GENOMIC DNA]</scope>
    <source>
        <strain evidence="2">NAW-5</strain>
    </source>
</reference>
<dbReference type="AlphaFoldDB" id="A0A2L2X8Z5"/>
<dbReference type="OrthoDB" id="2905737at2"/>
<dbReference type="RefSeq" id="WP_104371089.1">
    <property type="nucleotide sequence ID" value="NZ_BFAV01000042.1"/>
</dbReference>
<keyword evidence="2" id="KW-1185">Reference proteome</keyword>
<protein>
    <submittedName>
        <fullName evidence="1">Uncharacterized protein</fullName>
    </submittedName>
</protein>
<name>A0A2L2X8Z5_9FIRM</name>
<evidence type="ECO:0000313" key="1">
    <source>
        <dbReference type="EMBL" id="GBF32588.1"/>
    </source>
</evidence>
<dbReference type="EMBL" id="BFAV01000042">
    <property type="protein sequence ID" value="GBF32588.1"/>
    <property type="molecule type" value="Genomic_DNA"/>
</dbReference>
<accession>A0A2L2X8Z5</accession>
<organism evidence="1 2">
    <name type="scientific">Desulfocucumis palustris</name>
    <dbReference type="NCBI Taxonomy" id="1898651"/>
    <lineage>
        <taxon>Bacteria</taxon>
        <taxon>Bacillati</taxon>
        <taxon>Bacillota</taxon>
        <taxon>Clostridia</taxon>
        <taxon>Eubacteriales</taxon>
        <taxon>Desulfocucumaceae</taxon>
        <taxon>Desulfocucumis</taxon>
    </lineage>
</organism>